<gene>
    <name evidence="8" type="ORF">J4G43_019485</name>
    <name evidence="7" type="ORF">J4G43_21550</name>
</gene>
<dbReference type="PROSITE" id="PS00622">
    <property type="entry name" value="HTH_LUXR_1"/>
    <property type="match status" value="1"/>
</dbReference>
<dbReference type="Gene3D" id="3.40.50.2300">
    <property type="match status" value="1"/>
</dbReference>
<organism evidence="7">
    <name type="scientific">Bradyrhizobium barranii subsp. barranii</name>
    <dbReference type="NCBI Taxonomy" id="2823807"/>
    <lineage>
        <taxon>Bacteria</taxon>
        <taxon>Pseudomonadati</taxon>
        <taxon>Pseudomonadota</taxon>
        <taxon>Alphaproteobacteria</taxon>
        <taxon>Hyphomicrobiales</taxon>
        <taxon>Nitrobacteraceae</taxon>
        <taxon>Bradyrhizobium</taxon>
        <taxon>Bradyrhizobium barranii</taxon>
    </lineage>
</organism>
<evidence type="ECO:0000313" key="7">
    <source>
        <dbReference type="EMBL" id="MBO1863408.1"/>
    </source>
</evidence>
<accession>A0A939S4D0</accession>
<dbReference type="GO" id="GO:0000160">
    <property type="term" value="P:phosphorelay signal transduction system"/>
    <property type="evidence" value="ECO:0007669"/>
    <property type="project" value="InterPro"/>
</dbReference>
<dbReference type="Pfam" id="PF00196">
    <property type="entry name" value="GerE"/>
    <property type="match status" value="1"/>
</dbReference>
<dbReference type="SUPFAM" id="SSF52172">
    <property type="entry name" value="CheY-like"/>
    <property type="match status" value="1"/>
</dbReference>
<dbReference type="KEGG" id="bban:J4G43_019485"/>
<dbReference type="InterPro" id="IPR016032">
    <property type="entry name" value="Sig_transdc_resp-reg_C-effctor"/>
</dbReference>
<dbReference type="InterPro" id="IPR051015">
    <property type="entry name" value="EvgA-like"/>
</dbReference>
<dbReference type="SMART" id="SM00421">
    <property type="entry name" value="HTH_LUXR"/>
    <property type="match status" value="1"/>
</dbReference>
<dbReference type="GO" id="GO:0006355">
    <property type="term" value="P:regulation of DNA-templated transcription"/>
    <property type="evidence" value="ECO:0007669"/>
    <property type="project" value="InterPro"/>
</dbReference>
<evidence type="ECO:0000259" key="6">
    <source>
        <dbReference type="PROSITE" id="PS50110"/>
    </source>
</evidence>
<evidence type="ECO:0000256" key="2">
    <source>
        <dbReference type="ARBA" id="ARBA00023125"/>
    </source>
</evidence>
<dbReference type="PANTHER" id="PTHR45566">
    <property type="entry name" value="HTH-TYPE TRANSCRIPTIONAL REGULATOR YHJB-RELATED"/>
    <property type="match status" value="1"/>
</dbReference>
<feature type="region of interest" description="Disordered" evidence="4">
    <location>
        <begin position="208"/>
        <end position="235"/>
    </location>
</feature>
<evidence type="ECO:0000313" key="9">
    <source>
        <dbReference type="Proteomes" id="UP000664702"/>
    </source>
</evidence>
<sequence length="235" mass="25077">MRRATVVIADRHPMVLQGLASVLGSESDFEVVASCGDAASCIQAILTLAPDIAIMDAAMPELTALMNNSLSHSDSRPTRFVFFAPSEDYDLVLAGAPAGYSVLLKEMTGQAVVQGLRDIANGQTVVPLSPTDQAAPREHSPNPESALAVLTERERQIMRLVSRGLSNKEIGRRLNIADGTIKVHLHNIFQKLEIGNRTALAALAISQDDRANSAQDKPAQDKPAHAGSDPVPGER</sequence>
<evidence type="ECO:0000256" key="4">
    <source>
        <dbReference type="SAM" id="MobiDB-lite"/>
    </source>
</evidence>
<evidence type="ECO:0000259" key="5">
    <source>
        <dbReference type="PROSITE" id="PS50043"/>
    </source>
</evidence>
<dbReference type="InterPro" id="IPR000792">
    <property type="entry name" value="Tscrpt_reg_LuxR_C"/>
</dbReference>
<dbReference type="EMBL" id="CP086136">
    <property type="protein sequence ID" value="UEM16205.1"/>
    <property type="molecule type" value="Genomic_DNA"/>
</dbReference>
<dbReference type="PROSITE" id="PS50043">
    <property type="entry name" value="HTH_LUXR_2"/>
    <property type="match status" value="1"/>
</dbReference>
<feature type="domain" description="HTH luxR-type" evidence="5">
    <location>
        <begin position="143"/>
        <end position="208"/>
    </location>
</feature>
<proteinExistence type="predicted"/>
<evidence type="ECO:0000313" key="8">
    <source>
        <dbReference type="EMBL" id="UEM16205.1"/>
    </source>
</evidence>
<feature type="modified residue" description="4-aspartylphosphate" evidence="3">
    <location>
        <position position="56"/>
    </location>
</feature>
<dbReference type="InterPro" id="IPR011006">
    <property type="entry name" value="CheY-like_superfamily"/>
</dbReference>
<dbReference type="EMBL" id="JAGEMI010000001">
    <property type="protein sequence ID" value="MBO1863408.1"/>
    <property type="molecule type" value="Genomic_DNA"/>
</dbReference>
<dbReference type="PRINTS" id="PR00038">
    <property type="entry name" value="HTHLUXR"/>
</dbReference>
<dbReference type="GO" id="GO:0003677">
    <property type="term" value="F:DNA binding"/>
    <property type="evidence" value="ECO:0007669"/>
    <property type="project" value="UniProtKB-KW"/>
</dbReference>
<keyword evidence="2" id="KW-0238">DNA-binding</keyword>
<reference evidence="7" key="1">
    <citation type="submission" date="2021-03" db="EMBL/GenBank/DDBJ databases">
        <title>Whole Genome Sequence of Bradyrhizobium sp. Strain 144S4.</title>
        <authorList>
            <person name="Bromfield E.S.P."/>
            <person name="Cloutier S."/>
        </authorList>
    </citation>
    <scope>NUCLEOTIDE SEQUENCE [LARGE SCALE GENOMIC DNA]</scope>
    <source>
        <strain evidence="7">144S4</strain>
    </source>
</reference>
<evidence type="ECO:0000256" key="1">
    <source>
        <dbReference type="ARBA" id="ARBA00022553"/>
    </source>
</evidence>
<reference evidence="8 9" key="2">
    <citation type="journal article" date="2022" name="Int. J. Syst. Evol. Microbiol.">
        <title>Strains of Bradyrhizobium barranii sp. nov. associated with legumes native to Canada are symbionts of soybeans and belong to different subspecies (subsp. barranii subsp. nov. and subsp. apii subsp. nov.) and symbiovars (sv. glycinearum and sv. septentrionale).</title>
        <authorList>
            <person name="Bromfield E.S.P."/>
            <person name="Cloutier S."/>
            <person name="Wasai-Hara S."/>
            <person name="Minamisawa K."/>
        </authorList>
    </citation>
    <scope>NUCLEOTIDE SEQUENCE [LARGE SCALE GENOMIC DNA]</scope>
    <source>
        <strain evidence="8 9">144S4</strain>
    </source>
</reference>
<dbReference type="PROSITE" id="PS50110">
    <property type="entry name" value="RESPONSE_REGULATORY"/>
    <property type="match status" value="1"/>
</dbReference>
<dbReference type="CDD" id="cd06170">
    <property type="entry name" value="LuxR_C_like"/>
    <property type="match status" value="1"/>
</dbReference>
<protein>
    <submittedName>
        <fullName evidence="7">Response regulator transcription factor</fullName>
    </submittedName>
</protein>
<evidence type="ECO:0000256" key="3">
    <source>
        <dbReference type="PROSITE-ProRule" id="PRU00169"/>
    </source>
</evidence>
<name>A0A939S4D0_9BRAD</name>
<dbReference type="CDD" id="cd17535">
    <property type="entry name" value="REC_NarL-like"/>
    <property type="match status" value="1"/>
</dbReference>
<dbReference type="PANTHER" id="PTHR45566:SF2">
    <property type="entry name" value="NARL SUBFAMILY"/>
    <property type="match status" value="1"/>
</dbReference>
<feature type="domain" description="Response regulatory" evidence="6">
    <location>
        <begin position="5"/>
        <end position="120"/>
    </location>
</feature>
<dbReference type="SUPFAM" id="SSF46894">
    <property type="entry name" value="C-terminal effector domain of the bipartite response regulators"/>
    <property type="match status" value="1"/>
</dbReference>
<dbReference type="InterPro" id="IPR058245">
    <property type="entry name" value="NreC/VraR/RcsB-like_REC"/>
</dbReference>
<keyword evidence="1 3" id="KW-0597">Phosphoprotein</keyword>
<dbReference type="AlphaFoldDB" id="A0A939S4D0"/>
<dbReference type="InterPro" id="IPR001789">
    <property type="entry name" value="Sig_transdc_resp-reg_receiver"/>
</dbReference>
<dbReference type="Proteomes" id="UP000664702">
    <property type="component" value="Chromosome"/>
</dbReference>